<dbReference type="InterPro" id="IPR003593">
    <property type="entry name" value="AAA+_ATPase"/>
</dbReference>
<keyword evidence="7 10" id="KW-1133">Transmembrane helix</keyword>
<protein>
    <submittedName>
        <fullName evidence="13">Multidrug ABC transporter ATP-binding protein</fullName>
    </submittedName>
</protein>
<evidence type="ECO:0000256" key="9">
    <source>
        <dbReference type="SAM" id="MobiDB-lite"/>
    </source>
</evidence>
<evidence type="ECO:0000313" key="14">
    <source>
        <dbReference type="Proteomes" id="UP000231382"/>
    </source>
</evidence>
<evidence type="ECO:0000256" key="6">
    <source>
        <dbReference type="ARBA" id="ARBA00022840"/>
    </source>
</evidence>
<dbReference type="SUPFAM" id="SSF90123">
    <property type="entry name" value="ABC transporter transmembrane region"/>
    <property type="match status" value="1"/>
</dbReference>
<sequence length="675" mass="74864">MSKDNISIDAEKKKTPAHGMGHGPMGRGMVGMAEKPKDFKGTMRKLIAYLKPYRVLISVVFVFAIASTIFSIASPKILGNATNQIVSDYVKANAYDQITAKLPAGYQIPAGTNGNDFLKNLPEAMLSKIHSNTLDSIKSLDLSQKPTFNFGKIRYYAIILISLYLFAALMTYIQGWIMSGVAQDISYKLRRQISEKINRLPLSYFDKRTYGDVLSRVTNDVDTLSQTLNQSLSQAVSSVVMIIGILAMMFWINWLMTLVSLVLLPLSILIISFIVKRSQKLFKDQQNSLGDIDGHIEEMYAGHNVMRVFNGKARSIAKFNSINDKLYESSWKSQFLSGLLIPITTFVGNLNFVGVAIVGGWLAIKGTIQIGDIQAFIQYVNQFNQPVSQVAQITNVLQSAAAAAERVFEFLEEKDELAELAKPVVLNEVKGAVEFDNVVFGYSPDKTIIHKFNTKIEPGAKIAIVGPTGAGKTTMVNLLMRFYDVSKGAIKIDGVDIRDMRRADLRKLFGMVLQDTWLFNGTLKDNIAYGKPDATMKQIESAAVAASANHFIHALPHGYKMELNEEADNISSGEKQLLTIARAMLAKTPMLILDEATSSVDTRTEILIQKAMEKLMKGKTSFVIAHRLSTIRNADLILVMRDGNIVEQGKHEELLKKKGFYASLYNSQFVTSKTA</sequence>
<feature type="transmembrane region" description="Helical" evidence="10">
    <location>
        <begin position="258"/>
        <end position="275"/>
    </location>
</feature>
<dbReference type="CDD" id="cd18547">
    <property type="entry name" value="ABC_6TM_Tm288_like"/>
    <property type="match status" value="1"/>
</dbReference>
<evidence type="ECO:0000256" key="4">
    <source>
        <dbReference type="ARBA" id="ARBA00022692"/>
    </source>
</evidence>
<organism evidence="13 14">
    <name type="scientific">Candidatus Berkelbacteria bacterium CG10_big_fil_rev_8_21_14_0_10_43_13</name>
    <dbReference type="NCBI Taxonomy" id="1974514"/>
    <lineage>
        <taxon>Bacteria</taxon>
        <taxon>Candidatus Berkelbacteria</taxon>
    </lineage>
</organism>
<keyword evidence="4 10" id="KW-0812">Transmembrane</keyword>
<dbReference type="PROSITE" id="PS00211">
    <property type="entry name" value="ABC_TRANSPORTER_1"/>
    <property type="match status" value="1"/>
</dbReference>
<keyword evidence="3" id="KW-1003">Cell membrane</keyword>
<evidence type="ECO:0000256" key="3">
    <source>
        <dbReference type="ARBA" id="ARBA00022475"/>
    </source>
</evidence>
<evidence type="ECO:0000313" key="13">
    <source>
        <dbReference type="EMBL" id="PIS07750.1"/>
    </source>
</evidence>
<evidence type="ECO:0000256" key="2">
    <source>
        <dbReference type="ARBA" id="ARBA00022448"/>
    </source>
</evidence>
<gene>
    <name evidence="13" type="ORF">COT78_02175</name>
</gene>
<feature type="domain" description="ABC transporter" evidence="11">
    <location>
        <begin position="433"/>
        <end position="667"/>
    </location>
</feature>
<dbReference type="Pfam" id="PF00005">
    <property type="entry name" value="ABC_tran"/>
    <property type="match status" value="1"/>
</dbReference>
<dbReference type="Gene3D" id="1.20.1560.10">
    <property type="entry name" value="ABC transporter type 1, transmembrane domain"/>
    <property type="match status" value="1"/>
</dbReference>
<dbReference type="GO" id="GO:0016887">
    <property type="term" value="F:ATP hydrolysis activity"/>
    <property type="evidence" value="ECO:0007669"/>
    <property type="project" value="InterPro"/>
</dbReference>
<dbReference type="InterPro" id="IPR039421">
    <property type="entry name" value="Type_1_exporter"/>
</dbReference>
<dbReference type="FunFam" id="1.20.1560.10:FF:000011">
    <property type="entry name" value="Multidrug ABC transporter ATP-binding protein"/>
    <property type="match status" value="1"/>
</dbReference>
<dbReference type="InterPro" id="IPR011527">
    <property type="entry name" value="ABC1_TM_dom"/>
</dbReference>
<feature type="transmembrane region" description="Helical" evidence="10">
    <location>
        <begin position="153"/>
        <end position="173"/>
    </location>
</feature>
<evidence type="ECO:0000256" key="1">
    <source>
        <dbReference type="ARBA" id="ARBA00004651"/>
    </source>
</evidence>
<name>A0A2H0W6P9_9BACT</name>
<dbReference type="GO" id="GO:0005886">
    <property type="term" value="C:plasma membrane"/>
    <property type="evidence" value="ECO:0007669"/>
    <property type="project" value="UniProtKB-SubCell"/>
</dbReference>
<accession>A0A2H0W6P9</accession>
<keyword evidence="5" id="KW-0547">Nucleotide-binding</keyword>
<dbReference type="GO" id="GO:0015421">
    <property type="term" value="F:ABC-type oligopeptide transporter activity"/>
    <property type="evidence" value="ECO:0007669"/>
    <property type="project" value="TreeGrafter"/>
</dbReference>
<dbReference type="InterPro" id="IPR036640">
    <property type="entry name" value="ABC1_TM_sf"/>
</dbReference>
<feature type="transmembrane region" description="Helical" evidence="10">
    <location>
        <begin position="339"/>
        <end position="364"/>
    </location>
</feature>
<dbReference type="AlphaFoldDB" id="A0A2H0W6P9"/>
<dbReference type="FunFam" id="3.40.50.300:FF:000287">
    <property type="entry name" value="Multidrug ABC transporter ATP-binding protein"/>
    <property type="match status" value="1"/>
</dbReference>
<evidence type="ECO:0000256" key="8">
    <source>
        <dbReference type="ARBA" id="ARBA00023136"/>
    </source>
</evidence>
<evidence type="ECO:0000259" key="12">
    <source>
        <dbReference type="PROSITE" id="PS50929"/>
    </source>
</evidence>
<dbReference type="Pfam" id="PF00664">
    <property type="entry name" value="ABC_membrane"/>
    <property type="match status" value="1"/>
</dbReference>
<feature type="domain" description="ABC transmembrane type-1" evidence="12">
    <location>
        <begin position="59"/>
        <end position="399"/>
    </location>
</feature>
<dbReference type="SMART" id="SM00382">
    <property type="entry name" value="AAA"/>
    <property type="match status" value="1"/>
</dbReference>
<dbReference type="Gene3D" id="3.40.50.300">
    <property type="entry name" value="P-loop containing nucleotide triphosphate hydrolases"/>
    <property type="match status" value="1"/>
</dbReference>
<dbReference type="PROSITE" id="PS50929">
    <property type="entry name" value="ABC_TM1F"/>
    <property type="match status" value="1"/>
</dbReference>
<dbReference type="PROSITE" id="PS50893">
    <property type="entry name" value="ABC_TRANSPORTER_2"/>
    <property type="match status" value="1"/>
</dbReference>
<dbReference type="PANTHER" id="PTHR43394:SF1">
    <property type="entry name" value="ATP-BINDING CASSETTE SUB-FAMILY B MEMBER 10, MITOCHONDRIAL"/>
    <property type="match status" value="1"/>
</dbReference>
<evidence type="ECO:0000256" key="7">
    <source>
        <dbReference type="ARBA" id="ARBA00022989"/>
    </source>
</evidence>
<feature type="region of interest" description="Disordered" evidence="9">
    <location>
        <begin position="1"/>
        <end position="27"/>
    </location>
</feature>
<evidence type="ECO:0000259" key="11">
    <source>
        <dbReference type="PROSITE" id="PS50893"/>
    </source>
</evidence>
<dbReference type="InterPro" id="IPR027417">
    <property type="entry name" value="P-loop_NTPase"/>
</dbReference>
<comment type="caution">
    <text evidence="13">The sequence shown here is derived from an EMBL/GenBank/DDBJ whole genome shotgun (WGS) entry which is preliminary data.</text>
</comment>
<keyword evidence="2" id="KW-0813">Transport</keyword>
<keyword evidence="6 13" id="KW-0067">ATP-binding</keyword>
<dbReference type="PANTHER" id="PTHR43394">
    <property type="entry name" value="ATP-DEPENDENT PERMEASE MDL1, MITOCHONDRIAL"/>
    <property type="match status" value="1"/>
</dbReference>
<dbReference type="Proteomes" id="UP000231382">
    <property type="component" value="Unassembled WGS sequence"/>
</dbReference>
<evidence type="ECO:0000256" key="10">
    <source>
        <dbReference type="SAM" id="Phobius"/>
    </source>
</evidence>
<evidence type="ECO:0000256" key="5">
    <source>
        <dbReference type="ARBA" id="ARBA00022741"/>
    </source>
</evidence>
<feature type="transmembrane region" description="Helical" evidence="10">
    <location>
        <begin position="53"/>
        <end position="73"/>
    </location>
</feature>
<proteinExistence type="predicted"/>
<dbReference type="InterPro" id="IPR017871">
    <property type="entry name" value="ABC_transporter-like_CS"/>
</dbReference>
<dbReference type="SUPFAM" id="SSF52540">
    <property type="entry name" value="P-loop containing nucleoside triphosphate hydrolases"/>
    <property type="match status" value="1"/>
</dbReference>
<dbReference type="EMBL" id="PEZW01000014">
    <property type="protein sequence ID" value="PIS07750.1"/>
    <property type="molecule type" value="Genomic_DNA"/>
</dbReference>
<reference evidence="14" key="1">
    <citation type="submission" date="2017-09" db="EMBL/GenBank/DDBJ databases">
        <title>Depth-based differentiation of microbial function through sediment-hosted aquifers and enrichment of novel symbionts in the deep terrestrial subsurface.</title>
        <authorList>
            <person name="Probst A.J."/>
            <person name="Ladd B."/>
            <person name="Jarett J.K."/>
            <person name="Geller-Mcgrath D.E."/>
            <person name="Sieber C.M.K."/>
            <person name="Emerson J.B."/>
            <person name="Anantharaman K."/>
            <person name="Thomas B.C."/>
            <person name="Malmstrom R."/>
            <person name="Stieglmeier M."/>
            <person name="Klingl A."/>
            <person name="Woyke T."/>
            <person name="Ryan C.M."/>
            <person name="Banfield J.F."/>
        </authorList>
    </citation>
    <scope>NUCLEOTIDE SEQUENCE [LARGE SCALE GENOMIC DNA]</scope>
</reference>
<keyword evidence="8 10" id="KW-0472">Membrane</keyword>
<feature type="transmembrane region" description="Helical" evidence="10">
    <location>
        <begin position="235"/>
        <end position="252"/>
    </location>
</feature>
<dbReference type="InterPro" id="IPR003439">
    <property type="entry name" value="ABC_transporter-like_ATP-bd"/>
</dbReference>
<dbReference type="CDD" id="cd03254">
    <property type="entry name" value="ABCC_Glucan_exporter_like"/>
    <property type="match status" value="1"/>
</dbReference>
<dbReference type="GO" id="GO:0005524">
    <property type="term" value="F:ATP binding"/>
    <property type="evidence" value="ECO:0007669"/>
    <property type="project" value="UniProtKB-KW"/>
</dbReference>
<comment type="subcellular location">
    <subcellularLocation>
        <location evidence="1">Cell membrane</location>
        <topology evidence="1">Multi-pass membrane protein</topology>
    </subcellularLocation>
</comment>